<evidence type="ECO:0000256" key="7">
    <source>
        <dbReference type="ARBA" id="ARBA00023012"/>
    </source>
</evidence>
<feature type="non-terminal residue" evidence="9">
    <location>
        <position position="93"/>
    </location>
</feature>
<accession>A0AAW5MRW2</accession>
<feature type="non-terminal residue" evidence="9">
    <location>
        <position position="1"/>
    </location>
</feature>
<name>A0AAW5MRW2_9ESCH</name>
<dbReference type="SMART" id="SM00388">
    <property type="entry name" value="HisKA"/>
    <property type="match status" value="1"/>
</dbReference>
<keyword evidence="7" id="KW-0902">Two-component regulatory system</keyword>
<dbReference type="InterPro" id="IPR036097">
    <property type="entry name" value="HisK_dim/P_sf"/>
</dbReference>
<dbReference type="Gene3D" id="1.10.287.130">
    <property type="match status" value="1"/>
</dbReference>
<evidence type="ECO:0000256" key="5">
    <source>
        <dbReference type="ARBA" id="ARBA00022777"/>
    </source>
</evidence>
<dbReference type="PANTHER" id="PTHR43711:SF1">
    <property type="entry name" value="HISTIDINE KINASE 1"/>
    <property type="match status" value="1"/>
</dbReference>
<reference evidence="9" key="1">
    <citation type="submission" date="2022-07" db="EMBL/GenBank/DDBJ databases">
        <title>Diversity of ethanolamine utilization by human commensal Escherichia coli.</title>
        <authorList>
            <person name="Jubelin G."/>
        </authorList>
    </citation>
    <scope>NUCLEOTIDE SEQUENCE</scope>
    <source>
        <strain evidence="9">S1</strain>
    </source>
</reference>
<keyword evidence="6" id="KW-0067">ATP-binding</keyword>
<dbReference type="InterPro" id="IPR050736">
    <property type="entry name" value="Sensor_HK_Regulatory"/>
</dbReference>
<evidence type="ECO:0000256" key="2">
    <source>
        <dbReference type="ARBA" id="ARBA00012438"/>
    </source>
</evidence>
<evidence type="ECO:0000259" key="8">
    <source>
        <dbReference type="SMART" id="SM00388"/>
    </source>
</evidence>
<protein>
    <recommendedName>
        <fullName evidence="2">histidine kinase</fullName>
        <ecNumber evidence="2">2.7.13.3</ecNumber>
    </recommendedName>
</protein>
<keyword evidence="5" id="KW-0418">Kinase</keyword>
<dbReference type="Proteomes" id="UP001206878">
    <property type="component" value="Unassembled WGS sequence"/>
</dbReference>
<gene>
    <name evidence="9" type="ORF">NVV43_25360</name>
</gene>
<evidence type="ECO:0000256" key="6">
    <source>
        <dbReference type="ARBA" id="ARBA00022840"/>
    </source>
</evidence>
<comment type="caution">
    <text evidence="9">The sequence shown here is derived from an EMBL/GenBank/DDBJ whole genome shotgun (WGS) entry which is preliminary data.</text>
</comment>
<dbReference type="InterPro" id="IPR003661">
    <property type="entry name" value="HisK_dim/P_dom"/>
</dbReference>
<comment type="catalytic activity">
    <reaction evidence="1">
        <text>ATP + protein L-histidine = ADP + protein N-phospho-L-histidine.</text>
        <dbReference type="EC" id="2.7.13.3"/>
    </reaction>
</comment>
<proteinExistence type="predicted"/>
<keyword evidence="3" id="KW-0808">Transferase</keyword>
<evidence type="ECO:0000313" key="9">
    <source>
        <dbReference type="EMBL" id="MCR6678834.1"/>
    </source>
</evidence>
<feature type="domain" description="Signal transduction histidine kinase dimerisation/phosphoacceptor" evidence="8">
    <location>
        <begin position="13"/>
        <end position="76"/>
    </location>
</feature>
<sequence>VRDAGDLAAYEELRAGFTAAVSHELRTPLARLLALLETAQLAGEDSKELIEQARAEVGQIGELIDDILFLSELESGRELVALGSTHALPILVE</sequence>
<evidence type="ECO:0000313" key="10">
    <source>
        <dbReference type="Proteomes" id="UP001206878"/>
    </source>
</evidence>
<evidence type="ECO:0000256" key="3">
    <source>
        <dbReference type="ARBA" id="ARBA00022679"/>
    </source>
</evidence>
<dbReference type="GO" id="GO:0005524">
    <property type="term" value="F:ATP binding"/>
    <property type="evidence" value="ECO:0007669"/>
    <property type="project" value="UniProtKB-KW"/>
</dbReference>
<keyword evidence="4" id="KW-0547">Nucleotide-binding</keyword>
<organism evidence="9 10">
    <name type="scientific">Escherichia marmotae</name>
    <dbReference type="NCBI Taxonomy" id="1499973"/>
    <lineage>
        <taxon>Bacteria</taxon>
        <taxon>Pseudomonadati</taxon>
        <taxon>Pseudomonadota</taxon>
        <taxon>Gammaproteobacteria</taxon>
        <taxon>Enterobacterales</taxon>
        <taxon>Enterobacteriaceae</taxon>
        <taxon>Escherichia</taxon>
    </lineage>
</organism>
<dbReference type="GO" id="GO:0000155">
    <property type="term" value="F:phosphorelay sensor kinase activity"/>
    <property type="evidence" value="ECO:0007669"/>
    <property type="project" value="InterPro"/>
</dbReference>
<dbReference type="SUPFAM" id="SSF47384">
    <property type="entry name" value="Homodimeric domain of signal transducing histidine kinase"/>
    <property type="match status" value="1"/>
</dbReference>
<evidence type="ECO:0000256" key="1">
    <source>
        <dbReference type="ARBA" id="ARBA00000085"/>
    </source>
</evidence>
<evidence type="ECO:0000256" key="4">
    <source>
        <dbReference type="ARBA" id="ARBA00022741"/>
    </source>
</evidence>
<dbReference type="AlphaFoldDB" id="A0AAW5MRW2"/>
<dbReference type="CDD" id="cd00082">
    <property type="entry name" value="HisKA"/>
    <property type="match status" value="1"/>
</dbReference>
<dbReference type="PANTHER" id="PTHR43711">
    <property type="entry name" value="TWO-COMPONENT HISTIDINE KINASE"/>
    <property type="match status" value="1"/>
</dbReference>
<dbReference type="EC" id="2.7.13.3" evidence="2"/>
<dbReference type="Pfam" id="PF00512">
    <property type="entry name" value="HisKA"/>
    <property type="match status" value="1"/>
</dbReference>
<dbReference type="EMBL" id="JANPXH010000489">
    <property type="protein sequence ID" value="MCR6678834.1"/>
    <property type="molecule type" value="Genomic_DNA"/>
</dbReference>